<dbReference type="OrthoDB" id="690068at2759"/>
<protein>
    <submittedName>
        <fullName evidence="9">Transcription factor bHLH25-like</fullName>
    </submittedName>
</protein>
<dbReference type="GeneID" id="111483221"/>
<accession>A0A6J1JCQ1</accession>
<comment type="subcellular location">
    <subcellularLocation>
        <location evidence="1">Nucleus</location>
    </subcellularLocation>
</comment>
<dbReference type="PANTHER" id="PTHR45959:SF2">
    <property type="entry name" value="BHLH TRANSCRIPTION FACTOR"/>
    <property type="match status" value="1"/>
</dbReference>
<dbReference type="Pfam" id="PF00010">
    <property type="entry name" value="HLH"/>
    <property type="match status" value="1"/>
</dbReference>
<dbReference type="CDD" id="cd11452">
    <property type="entry name" value="bHLH_AtNAI1_like"/>
    <property type="match status" value="1"/>
</dbReference>
<reference evidence="9" key="1">
    <citation type="submission" date="2025-08" db="UniProtKB">
        <authorList>
            <consortium name="RefSeq"/>
        </authorList>
    </citation>
    <scope>IDENTIFICATION</scope>
    <source>
        <tissue evidence="9">Young leaves</tissue>
    </source>
</reference>
<dbReference type="GO" id="GO:0046983">
    <property type="term" value="F:protein dimerization activity"/>
    <property type="evidence" value="ECO:0007669"/>
    <property type="project" value="InterPro"/>
</dbReference>
<evidence type="ECO:0000256" key="5">
    <source>
        <dbReference type="SAM" id="Coils"/>
    </source>
</evidence>
<dbReference type="Proteomes" id="UP000504608">
    <property type="component" value="Unplaced"/>
</dbReference>
<evidence type="ECO:0000256" key="3">
    <source>
        <dbReference type="ARBA" id="ARBA00023163"/>
    </source>
</evidence>
<keyword evidence="2" id="KW-0805">Transcription regulation</keyword>
<evidence type="ECO:0000313" key="9">
    <source>
        <dbReference type="RefSeq" id="XP_022985138.1"/>
    </source>
</evidence>
<dbReference type="GO" id="GO:0080090">
    <property type="term" value="P:regulation of primary metabolic process"/>
    <property type="evidence" value="ECO:0007669"/>
    <property type="project" value="UniProtKB-ARBA"/>
</dbReference>
<dbReference type="InterPro" id="IPR052610">
    <property type="entry name" value="bHLH_transcription_regulator"/>
</dbReference>
<sequence length="265" mass="30296">MMEEEQDSSLLFHDQYQLFNATPTSDSPPLFNHWRSYGGSAALASSSSQMILFQEGKFCPVAAAAEIWPLVNVGRNPPRAKDHVLAERKRREKLSQRFIALSALLPGLKKMDKASILGDAIKYIKQLQERVESLEEMGKNSNIESAILIKKSHLCNNMNDCDDIDGEEQNHKTRFSDQKLVEIEAKISDKHVLVRIHCEKHEGLLARLLEEMEKLNFRIINANVFPFGSSTQYMVFLLQRNSNSFIDSKELIRKLEDELVKFITT</sequence>
<feature type="coiled-coil region" evidence="5">
    <location>
        <begin position="117"/>
        <end position="144"/>
    </location>
</feature>
<name>A0A6J1JCQ1_CUCMA</name>
<dbReference type="InterPro" id="IPR011598">
    <property type="entry name" value="bHLH_dom"/>
</dbReference>
<keyword evidence="8" id="KW-1185">Reference proteome</keyword>
<dbReference type="PROSITE" id="PS50888">
    <property type="entry name" value="BHLH"/>
    <property type="match status" value="1"/>
</dbReference>
<dbReference type="Pfam" id="PF22754">
    <property type="entry name" value="bHLH-TF_ACT-like_plant"/>
    <property type="match status" value="1"/>
</dbReference>
<proteinExistence type="predicted"/>
<dbReference type="GO" id="GO:0005634">
    <property type="term" value="C:nucleus"/>
    <property type="evidence" value="ECO:0007669"/>
    <property type="project" value="UniProtKB-SubCell"/>
</dbReference>
<dbReference type="AlphaFoldDB" id="A0A6J1JCQ1"/>
<evidence type="ECO:0000256" key="4">
    <source>
        <dbReference type="ARBA" id="ARBA00023242"/>
    </source>
</evidence>
<dbReference type="InterPro" id="IPR054502">
    <property type="entry name" value="bHLH-TF_ACT-like_plant"/>
</dbReference>
<dbReference type="RefSeq" id="XP_022985138.1">
    <property type="nucleotide sequence ID" value="XM_023129370.1"/>
</dbReference>
<dbReference type="SUPFAM" id="SSF47459">
    <property type="entry name" value="HLH, helix-loop-helix DNA-binding domain"/>
    <property type="match status" value="1"/>
</dbReference>
<dbReference type="CDD" id="cd02116">
    <property type="entry name" value="ACT"/>
    <property type="match status" value="1"/>
</dbReference>
<feature type="domain" description="ACT" evidence="7">
    <location>
        <begin position="193"/>
        <end position="265"/>
    </location>
</feature>
<dbReference type="PROSITE" id="PS51671">
    <property type="entry name" value="ACT"/>
    <property type="match status" value="1"/>
</dbReference>
<feature type="domain" description="BHLH" evidence="6">
    <location>
        <begin position="78"/>
        <end position="127"/>
    </location>
</feature>
<dbReference type="SMART" id="SM00353">
    <property type="entry name" value="HLH"/>
    <property type="match status" value="1"/>
</dbReference>
<dbReference type="InterPro" id="IPR002912">
    <property type="entry name" value="ACT_dom"/>
</dbReference>
<dbReference type="Gene3D" id="4.10.280.10">
    <property type="entry name" value="Helix-loop-helix DNA-binding domain"/>
    <property type="match status" value="1"/>
</dbReference>
<evidence type="ECO:0000259" key="7">
    <source>
        <dbReference type="PROSITE" id="PS51671"/>
    </source>
</evidence>
<dbReference type="InterPro" id="IPR036638">
    <property type="entry name" value="HLH_DNA-bd_sf"/>
</dbReference>
<dbReference type="KEGG" id="cmax:111483221"/>
<evidence type="ECO:0000313" key="8">
    <source>
        <dbReference type="Proteomes" id="UP000504608"/>
    </source>
</evidence>
<dbReference type="PANTHER" id="PTHR45959">
    <property type="entry name" value="BHLH TRANSCRIPTION FACTOR"/>
    <property type="match status" value="1"/>
</dbReference>
<evidence type="ECO:0000259" key="6">
    <source>
        <dbReference type="PROSITE" id="PS50888"/>
    </source>
</evidence>
<keyword evidence="4" id="KW-0539">Nucleus</keyword>
<keyword evidence="3" id="KW-0804">Transcription</keyword>
<evidence type="ECO:0000256" key="1">
    <source>
        <dbReference type="ARBA" id="ARBA00004123"/>
    </source>
</evidence>
<keyword evidence="5" id="KW-0175">Coiled coil</keyword>
<organism evidence="8 9">
    <name type="scientific">Cucurbita maxima</name>
    <name type="common">Pumpkin</name>
    <name type="synonym">Winter squash</name>
    <dbReference type="NCBI Taxonomy" id="3661"/>
    <lineage>
        <taxon>Eukaryota</taxon>
        <taxon>Viridiplantae</taxon>
        <taxon>Streptophyta</taxon>
        <taxon>Embryophyta</taxon>
        <taxon>Tracheophyta</taxon>
        <taxon>Spermatophyta</taxon>
        <taxon>Magnoliopsida</taxon>
        <taxon>eudicotyledons</taxon>
        <taxon>Gunneridae</taxon>
        <taxon>Pentapetalae</taxon>
        <taxon>rosids</taxon>
        <taxon>fabids</taxon>
        <taxon>Cucurbitales</taxon>
        <taxon>Cucurbitaceae</taxon>
        <taxon>Cucurbiteae</taxon>
        <taxon>Cucurbita</taxon>
    </lineage>
</organism>
<evidence type="ECO:0000256" key="2">
    <source>
        <dbReference type="ARBA" id="ARBA00023015"/>
    </source>
</evidence>
<gene>
    <name evidence="9" type="primary">LOC111483221</name>
</gene>